<dbReference type="GO" id="GO:0030234">
    <property type="term" value="F:enzyme regulator activity"/>
    <property type="evidence" value="ECO:0007669"/>
    <property type="project" value="TreeGrafter"/>
</dbReference>
<dbReference type="GO" id="GO:0009252">
    <property type="term" value="P:peptidoglycan biosynthetic process"/>
    <property type="evidence" value="ECO:0007669"/>
    <property type="project" value="TreeGrafter"/>
</dbReference>
<proteinExistence type="predicted"/>
<dbReference type="Gene3D" id="3.40.50.2300">
    <property type="match status" value="2"/>
</dbReference>
<comment type="caution">
    <text evidence="2">The sequence shown here is derived from an EMBL/GenBank/DDBJ whole genome shotgun (WGS) entry which is preliminary data.</text>
</comment>
<dbReference type="AlphaFoldDB" id="A0A1Y5HY25"/>
<dbReference type="Gene3D" id="1.25.40.650">
    <property type="match status" value="1"/>
</dbReference>
<gene>
    <name evidence="2" type="ORF">A9R00_01475</name>
</gene>
<dbReference type="CDD" id="cd06339">
    <property type="entry name" value="PBP1_YraM_LppC_lipoprotein-like"/>
    <property type="match status" value="1"/>
</dbReference>
<evidence type="ECO:0000256" key="1">
    <source>
        <dbReference type="ARBA" id="ARBA00023136"/>
    </source>
</evidence>
<dbReference type="InterPro" id="IPR028082">
    <property type="entry name" value="Peripla_BP_I"/>
</dbReference>
<dbReference type="PROSITE" id="PS51257">
    <property type="entry name" value="PROKAR_LIPOPROTEIN"/>
    <property type="match status" value="1"/>
</dbReference>
<dbReference type="PANTHER" id="PTHR38038:SF1">
    <property type="entry name" value="PENICILLIN-BINDING PROTEIN ACTIVATOR LPOA"/>
    <property type="match status" value="1"/>
</dbReference>
<dbReference type="GO" id="GO:0031241">
    <property type="term" value="C:periplasmic side of cell outer membrane"/>
    <property type="evidence" value="ECO:0007669"/>
    <property type="project" value="TreeGrafter"/>
</dbReference>
<organism evidence="2 3">
    <name type="scientific">Oleispira antarctica</name>
    <dbReference type="NCBI Taxonomy" id="188908"/>
    <lineage>
        <taxon>Bacteria</taxon>
        <taxon>Pseudomonadati</taxon>
        <taxon>Pseudomonadota</taxon>
        <taxon>Gammaproteobacteria</taxon>
        <taxon>Oceanospirillales</taxon>
        <taxon>Oceanospirillaceae</taxon>
        <taxon>Oleispira</taxon>
    </lineage>
</organism>
<protein>
    <recommendedName>
        <fullName evidence="4">Penicillin-binding protein activator</fullName>
    </recommendedName>
</protein>
<name>A0A1Y5HY25_OLEAN</name>
<evidence type="ECO:0000313" key="2">
    <source>
        <dbReference type="EMBL" id="OUS41337.1"/>
    </source>
</evidence>
<dbReference type="EMBL" id="MABE01000088">
    <property type="protein sequence ID" value="OUS41337.1"/>
    <property type="molecule type" value="Genomic_DNA"/>
</dbReference>
<evidence type="ECO:0008006" key="4">
    <source>
        <dbReference type="Google" id="ProtNLM"/>
    </source>
</evidence>
<dbReference type="Proteomes" id="UP000227088">
    <property type="component" value="Unassembled WGS sequence"/>
</dbReference>
<sequence length="592" mass="66651">MSSKKLLVAVVLMSLVGCAQKPSREIITEDGQESAVPASTLLEQAQEAIEAKDFRNADPLLQQLNFSARTPAETLQYNLLALEYALGKKNVSQSQQVLNRINRDQLNQSDDQQQIKYGLLKAQHYELSGQFLTAARERDFLSPILEGEIKEQNHQLIWQNLTNLSLENLLKWAETAPNTQFADWLQLAAIAKDPEYTLKEHVIAVQEWRIAHPLHPASIELPGGLSSLAEVAQQQPKHIALMLPLSGNLAKSGQAIRDGFMAAYYQTLTRGYDVPVISIIDTTAAGSIDLAYGDAKALEAEWVIGPLEKKLVNKIALLEELPLPTLALNYSDSAAQGEMPDDLYQYGLAAEDEARLIAEHAFQQGLRRVLAVAPDNAWGKRIYTAFEIRWLQLGGDVAEQRFYKKQKDYNPEIKALLNVDDSKNRYKSIRRIMAEPVEFESRRRQDADWVFLLAMPKQGRQIRPMFDFNFAGDLPIYATSHIFSGKTNRKKDTDLNGIYFTDLPWLLEASEIKSDLERNQKRAKGSYARLYAMGVDAFRLYPRLNQLSGLPGSKIFGVTGDLSMDSEGRIHRKMPLAKFQRGIPRAINLDKP</sequence>
<dbReference type="Pfam" id="PF04348">
    <property type="entry name" value="LppC"/>
    <property type="match status" value="1"/>
</dbReference>
<reference evidence="3" key="1">
    <citation type="journal article" date="2017" name="Proc. Natl. Acad. Sci. U.S.A.">
        <title>Simulation of Deepwater Horizon oil plume reveals substrate specialization within a complex community of hydrocarbon degraders.</title>
        <authorList>
            <person name="Hu P."/>
            <person name="Dubinsky E.A."/>
            <person name="Probst A.J."/>
            <person name="Wang J."/>
            <person name="Sieber C.M.K."/>
            <person name="Tom L.M."/>
            <person name="Gardinali P."/>
            <person name="Banfield J.F."/>
            <person name="Atlas R.M."/>
            <person name="Andersen G.L."/>
        </authorList>
    </citation>
    <scope>NUCLEOTIDE SEQUENCE [LARGE SCALE GENOMIC DNA]</scope>
</reference>
<dbReference type="PANTHER" id="PTHR38038">
    <property type="entry name" value="PENICILLIN-BINDING PROTEIN ACTIVATOR LPOA"/>
    <property type="match status" value="1"/>
</dbReference>
<accession>A0A1Y5HY25</accession>
<dbReference type="InterPro" id="IPR007443">
    <property type="entry name" value="LpoA"/>
</dbReference>
<evidence type="ECO:0000313" key="3">
    <source>
        <dbReference type="Proteomes" id="UP000227088"/>
    </source>
</evidence>
<dbReference type="SUPFAM" id="SSF53822">
    <property type="entry name" value="Periplasmic binding protein-like I"/>
    <property type="match status" value="1"/>
</dbReference>
<keyword evidence="1" id="KW-0472">Membrane</keyword>